<evidence type="ECO:0000313" key="1">
    <source>
        <dbReference type="EMBL" id="MPM34942.1"/>
    </source>
</evidence>
<reference evidence="1" key="1">
    <citation type="submission" date="2019-08" db="EMBL/GenBank/DDBJ databases">
        <authorList>
            <person name="Kucharzyk K."/>
            <person name="Murdoch R.W."/>
            <person name="Higgins S."/>
            <person name="Loffler F."/>
        </authorList>
    </citation>
    <scope>NUCLEOTIDE SEQUENCE</scope>
</reference>
<accession>A0A644Z2F5</accession>
<organism evidence="1">
    <name type="scientific">bioreactor metagenome</name>
    <dbReference type="NCBI Taxonomy" id="1076179"/>
    <lineage>
        <taxon>unclassified sequences</taxon>
        <taxon>metagenomes</taxon>
        <taxon>ecological metagenomes</taxon>
    </lineage>
</organism>
<comment type="caution">
    <text evidence="1">The sequence shown here is derived from an EMBL/GenBank/DDBJ whole genome shotgun (WGS) entry which is preliminary data.</text>
</comment>
<dbReference type="EMBL" id="VSSQ01007128">
    <property type="protein sequence ID" value="MPM34942.1"/>
    <property type="molecule type" value="Genomic_DNA"/>
</dbReference>
<proteinExistence type="predicted"/>
<sequence>MQLRYRSGKIFRLPGPQAVSESGVRKGGDQAVPVGRVHRSAQQPGQPLEHGNVFHRFPHRYRKGYAFSSENILQGFRLALHPVEHRHVPPWHSSFMELPDPAGKVFSLKKGIEMVPDHDARSLLPCALQVGRVLEKTPCSLQDGGTGPVVEWKGKLLCSELEGEGPENIPAASPPAVDHLVWVPHRKEFRILRRHGPEKIHLGGVAVLEFVHDDPPGRPPALPCQFRGVPDEVVEVHGVLKHFLLCQQFHKPGDAVLVLHPAEERPSPRAGLEPLRQPVPVPDGQPVLNDQPFGHFHHSVRIENGEGGRVAEGLHGKEPLEHPHGDAVKCSEPGHLIPSRSGAEEGHPVPYFVRRPVGEGQHHHVLQGYPPGSVFVEGLTDEDRGLAASHAGIDEGGAPVLEHRLSLVGIQPVQEIPGRVHWSSLPVSVRYIPFSLESFRDFPSPGHSNRTMKPEGRSA</sequence>
<dbReference type="AlphaFoldDB" id="A0A644Z2F5"/>
<gene>
    <name evidence="1" type="ORF">SDC9_81532</name>
</gene>
<name>A0A644Z2F5_9ZZZZ</name>
<protein>
    <submittedName>
        <fullName evidence="1">Uncharacterized protein</fullName>
    </submittedName>
</protein>